<dbReference type="RefSeq" id="WP_192534487.1">
    <property type="nucleotide sequence ID" value="NZ_JACZHT010000005.1"/>
</dbReference>
<keyword evidence="3 7" id="KW-0808">Transferase</keyword>
<dbReference type="InterPro" id="IPR008949">
    <property type="entry name" value="Isoprenoid_synthase_dom_sf"/>
</dbReference>
<dbReference type="Proteomes" id="UP000631034">
    <property type="component" value="Unassembled WGS sequence"/>
</dbReference>
<dbReference type="PROSITE" id="PS00723">
    <property type="entry name" value="POLYPRENYL_SYNTHASE_1"/>
    <property type="match status" value="1"/>
</dbReference>
<comment type="cofactor">
    <cofactor evidence="1">
        <name>Mg(2+)</name>
        <dbReference type="ChEBI" id="CHEBI:18420"/>
    </cofactor>
</comment>
<comment type="similarity">
    <text evidence="2 7">Belongs to the FPP/GGPP synthase family.</text>
</comment>
<dbReference type="FunFam" id="1.10.600.10:FF:000001">
    <property type="entry name" value="Geranylgeranyl diphosphate synthase"/>
    <property type="match status" value="1"/>
</dbReference>
<gene>
    <name evidence="8" type="ORF">IHV25_07435</name>
</gene>
<name>A0A8J6YZS8_9PROT</name>
<evidence type="ECO:0000313" key="8">
    <source>
        <dbReference type="EMBL" id="MBE1237478.1"/>
    </source>
</evidence>
<comment type="caution">
    <text evidence="8">The sequence shown here is derived from an EMBL/GenBank/DDBJ whole genome shotgun (WGS) entry which is preliminary data.</text>
</comment>
<dbReference type="EMBL" id="JACZHT010000005">
    <property type="protein sequence ID" value="MBE1237478.1"/>
    <property type="molecule type" value="Genomic_DNA"/>
</dbReference>
<organism evidence="8 9">
    <name type="scientific">Phaeovibrio sulfidiphilus</name>
    <dbReference type="NCBI Taxonomy" id="1220600"/>
    <lineage>
        <taxon>Bacteria</taxon>
        <taxon>Pseudomonadati</taxon>
        <taxon>Pseudomonadota</taxon>
        <taxon>Alphaproteobacteria</taxon>
        <taxon>Rhodospirillales</taxon>
        <taxon>Rhodospirillaceae</taxon>
        <taxon>Phaeovibrio</taxon>
    </lineage>
</organism>
<keyword evidence="9" id="KW-1185">Reference proteome</keyword>
<dbReference type="SUPFAM" id="SSF48576">
    <property type="entry name" value="Terpenoid synthases"/>
    <property type="match status" value="1"/>
</dbReference>
<dbReference type="GO" id="GO:0004659">
    <property type="term" value="F:prenyltransferase activity"/>
    <property type="evidence" value="ECO:0007669"/>
    <property type="project" value="InterPro"/>
</dbReference>
<dbReference type="GO" id="GO:0046872">
    <property type="term" value="F:metal ion binding"/>
    <property type="evidence" value="ECO:0007669"/>
    <property type="project" value="UniProtKB-KW"/>
</dbReference>
<dbReference type="InterPro" id="IPR033749">
    <property type="entry name" value="Polyprenyl_synt_CS"/>
</dbReference>
<evidence type="ECO:0000256" key="4">
    <source>
        <dbReference type="ARBA" id="ARBA00022723"/>
    </source>
</evidence>
<dbReference type="Pfam" id="PF00348">
    <property type="entry name" value="polyprenyl_synt"/>
    <property type="match status" value="1"/>
</dbReference>
<sequence length="292" mass="30714">MDPRARIDLALEKALERTHALGSPPLLAKAMHHAVFPGGGRFRPRLTVGVAMACREDAPALTDAAACAIEMMHCASLVHDDLPCFDDADLRRGQPSVHKVYGEPLAVLSGDGLIVLSFQVLCDVASVTVPQRLAPLVRIVSDAVGVPNGITAGQAWESEPEIEINGYQAAKTGSLFAAATMAGAAAAGVEDVSAWWTPGARIGEAYQVADDLRDVAEDAETLGKPVGQDAANNRPNAVAQFGVEGAVRRLQSLVEEAAASVPDCAGAEHLRALIRQESKKFIPRRLAAFAAE</sequence>
<evidence type="ECO:0000256" key="7">
    <source>
        <dbReference type="RuleBase" id="RU004466"/>
    </source>
</evidence>
<dbReference type="AlphaFoldDB" id="A0A8J6YZS8"/>
<evidence type="ECO:0000256" key="6">
    <source>
        <dbReference type="ARBA" id="ARBA00023229"/>
    </source>
</evidence>
<dbReference type="PANTHER" id="PTHR43281">
    <property type="entry name" value="FARNESYL DIPHOSPHATE SYNTHASE"/>
    <property type="match status" value="1"/>
</dbReference>
<evidence type="ECO:0000256" key="1">
    <source>
        <dbReference type="ARBA" id="ARBA00001946"/>
    </source>
</evidence>
<keyword evidence="5" id="KW-0460">Magnesium</keyword>
<reference evidence="8" key="1">
    <citation type="submission" date="2020-10" db="EMBL/GenBank/DDBJ databases">
        <title>Genome sequence of the unusual species of purple photosynthetic bacteria, Phaeovibrio sulfidiphilus DSM 23193, type strain.</title>
        <authorList>
            <person name="Kyndt J.A."/>
            <person name="Meyer T.E."/>
        </authorList>
    </citation>
    <scope>NUCLEOTIDE SEQUENCE</scope>
    <source>
        <strain evidence="8">DSM 23193</strain>
    </source>
</reference>
<dbReference type="PANTHER" id="PTHR43281:SF1">
    <property type="entry name" value="FARNESYL DIPHOSPHATE SYNTHASE"/>
    <property type="match status" value="1"/>
</dbReference>
<evidence type="ECO:0000313" key="9">
    <source>
        <dbReference type="Proteomes" id="UP000631034"/>
    </source>
</evidence>
<evidence type="ECO:0000256" key="5">
    <source>
        <dbReference type="ARBA" id="ARBA00022842"/>
    </source>
</evidence>
<dbReference type="GO" id="GO:0016114">
    <property type="term" value="P:terpenoid biosynthetic process"/>
    <property type="evidence" value="ECO:0007669"/>
    <property type="project" value="UniProtKB-ARBA"/>
</dbReference>
<dbReference type="SFLD" id="SFLDS00005">
    <property type="entry name" value="Isoprenoid_Synthase_Type_I"/>
    <property type="match status" value="1"/>
</dbReference>
<proteinExistence type="inferred from homology"/>
<protein>
    <submittedName>
        <fullName evidence="8">Polyprenyl synthetase family protein</fullName>
    </submittedName>
</protein>
<dbReference type="CDD" id="cd00685">
    <property type="entry name" value="Trans_IPPS_HT"/>
    <property type="match status" value="1"/>
</dbReference>
<dbReference type="PROSITE" id="PS00444">
    <property type="entry name" value="POLYPRENYL_SYNTHASE_2"/>
    <property type="match status" value="1"/>
</dbReference>
<evidence type="ECO:0000256" key="2">
    <source>
        <dbReference type="ARBA" id="ARBA00006706"/>
    </source>
</evidence>
<dbReference type="Gene3D" id="1.10.600.10">
    <property type="entry name" value="Farnesyl Diphosphate Synthase"/>
    <property type="match status" value="1"/>
</dbReference>
<accession>A0A8J6YZS8</accession>
<dbReference type="InterPro" id="IPR000092">
    <property type="entry name" value="Polyprenyl_synt"/>
</dbReference>
<keyword evidence="4" id="KW-0479">Metal-binding</keyword>
<evidence type="ECO:0000256" key="3">
    <source>
        <dbReference type="ARBA" id="ARBA00022679"/>
    </source>
</evidence>
<keyword evidence="6" id="KW-0414">Isoprene biosynthesis</keyword>